<dbReference type="KEGG" id="vg:1727424"/>
<dbReference type="RefSeq" id="NP_203183.1">
    <property type="nucleotide sequence ID" value="NC_003083.1"/>
</dbReference>
<dbReference type="Proteomes" id="UP000203221">
    <property type="component" value="Segment"/>
</dbReference>
<keyword evidence="2" id="KW-1185">Reference proteome</keyword>
<evidence type="ECO:0000313" key="1">
    <source>
        <dbReference type="EMBL" id="AAK85578.1"/>
    </source>
</evidence>
<sequence length="208" mass="23713">MDLTITLIPISLKNIEEPKRSECFKLTSMREDAEFCLNVKCRSPFAKFKVLISITNFNNEHLQATVCSQYDSVCIMNPCSQQEIIFDGFIKHDDEGVTVPFIVGPLFSLCESVVMPHVRATVDAIERLQTVLKVFINEAYLKGARTTLKKLLFSDNNESDLVNNIVNFINVDKIECSEKYVNVTKWVPAINYVTGKQLLTVLFIFKFN</sequence>
<dbReference type="EMBL" id="AY043265">
    <property type="protein sequence ID" value="AAK85578.1"/>
    <property type="molecule type" value="Genomic_DNA"/>
</dbReference>
<reference evidence="1 2" key="1">
    <citation type="journal article" date="2002" name="J. Gen. Virol.">
        <title>Whole genome analysis of the Epiphyas postvittana nucleopolyhedrovirus.</title>
        <authorList>
            <person name="Hyink O."/>
            <person name="Dellow R.A."/>
            <person name="Olsen M.J."/>
            <person name="Caradoc-Davies K.M.B."/>
            <person name="Drake K."/>
            <person name="Herniou E.A."/>
            <person name="Cory J.S."/>
            <person name="O'Reilly D.R."/>
            <person name="Ward V.K."/>
        </authorList>
    </citation>
    <scope>NUCLEOTIDE SEQUENCE [LARGE SCALE GENOMIC DNA]</scope>
</reference>
<name>Q91GN5_NPVEP</name>
<accession>Q91GN5</accession>
<dbReference type="GeneID" id="1727424"/>
<dbReference type="OrthoDB" id="18602at10239"/>
<protein>
    <submittedName>
        <fullName evidence="1">Uncharacterized protein</fullName>
    </submittedName>
</protein>
<evidence type="ECO:0000313" key="2">
    <source>
        <dbReference type="Proteomes" id="UP000203221"/>
    </source>
</evidence>
<dbReference type="InterPro" id="IPR009661">
    <property type="entry name" value="AcMNPV_Da18"/>
</dbReference>
<organismHost>
    <name type="scientific">Lepidoptera</name>
    <name type="common">moths &amp; butterflies</name>
    <dbReference type="NCBI Taxonomy" id="7088"/>
</organismHost>
<organism evidence="1 2">
    <name type="scientific">Epiphyas postvittana nucleopolyhedrovirus</name>
    <name type="common">EppoMNPV</name>
    <dbReference type="NCBI Taxonomy" id="70600"/>
    <lineage>
        <taxon>Viruses</taxon>
        <taxon>Viruses incertae sedis</taxon>
        <taxon>Naldaviricetes</taxon>
        <taxon>Lefavirales</taxon>
        <taxon>Baculoviridae</taxon>
        <taxon>Alphabaculovirus</taxon>
        <taxon>Alphabaculovirus eppostvittanae</taxon>
    </lineage>
</organism>
<dbReference type="Pfam" id="PF06856">
    <property type="entry name" value="AcMNPV_Orf17"/>
    <property type="match status" value="1"/>
</dbReference>
<proteinExistence type="predicted"/>